<sequence length="280" mass="29721">MSQNLLYSLTALMALVPASVYPYRRTGGQGADGRTTAFWGALVLAAVGPAIWALTQIAGRWHTGLSTALWVTIAACMLLFLGLCLANRSAWRLSPLLLPYLLGVGALATLVEDAPAPLLRGGAPGIWIDLHIAVSVVTYALLTLSAVSSLAAFLQERALKTKRPTPLTRFLPPVAVSERLQVGLLMASETVLGAGLATGMAVLYFEQGMPLRFDHKTLLSIATFLVVGGLLFAHVRSGVRGRTAARMVLIAYLLLTLAYLGVKFVTNVLLGQALWQAAGT</sequence>
<evidence type="ECO:0000313" key="3">
    <source>
        <dbReference type="EMBL" id="AWK88008.1"/>
    </source>
</evidence>
<feature type="transmembrane region" description="Helical" evidence="1">
    <location>
        <begin position="67"/>
        <end position="86"/>
    </location>
</feature>
<feature type="transmembrane region" description="Helical" evidence="1">
    <location>
        <begin position="182"/>
        <end position="205"/>
    </location>
</feature>
<dbReference type="GO" id="GO:0017004">
    <property type="term" value="P:cytochrome complex assembly"/>
    <property type="evidence" value="ECO:0007669"/>
    <property type="project" value="InterPro"/>
</dbReference>
<keyword evidence="1" id="KW-0472">Membrane</keyword>
<reference evidence="4" key="1">
    <citation type="submission" date="2018-05" db="EMBL/GenBank/DDBJ databases">
        <title>Azospirillum thermophila sp. nov., a novel isolated from hot spring.</title>
        <authorList>
            <person name="Zhao Z."/>
        </authorList>
    </citation>
    <scope>NUCLEOTIDE SEQUENCE [LARGE SCALE GENOMIC DNA]</scope>
    <source>
        <strain evidence="4">CFH 70021</strain>
    </source>
</reference>
<dbReference type="EMBL" id="CP029353">
    <property type="protein sequence ID" value="AWK88008.1"/>
    <property type="molecule type" value="Genomic_DNA"/>
</dbReference>
<feature type="transmembrane region" description="Helical" evidence="1">
    <location>
        <begin position="247"/>
        <end position="265"/>
    </location>
</feature>
<evidence type="ECO:0000313" key="4">
    <source>
        <dbReference type="Proteomes" id="UP000245629"/>
    </source>
</evidence>
<feature type="domain" description="Cytochrome c assembly protein" evidence="2">
    <location>
        <begin position="69"/>
        <end position="269"/>
    </location>
</feature>
<dbReference type="Proteomes" id="UP000245629">
    <property type="component" value="Chromosome 2"/>
</dbReference>
<organism evidence="3 4">
    <name type="scientific">Azospirillum thermophilum</name>
    <dbReference type="NCBI Taxonomy" id="2202148"/>
    <lineage>
        <taxon>Bacteria</taxon>
        <taxon>Pseudomonadati</taxon>
        <taxon>Pseudomonadota</taxon>
        <taxon>Alphaproteobacteria</taxon>
        <taxon>Rhodospirillales</taxon>
        <taxon>Azospirillaceae</taxon>
        <taxon>Azospirillum</taxon>
    </lineage>
</organism>
<feature type="transmembrane region" description="Helical" evidence="1">
    <location>
        <begin position="6"/>
        <end position="24"/>
    </location>
</feature>
<dbReference type="PANTHER" id="PTHR38034">
    <property type="entry name" value="INNER MEMBRANE PROTEIN YPJD"/>
    <property type="match status" value="1"/>
</dbReference>
<evidence type="ECO:0000256" key="1">
    <source>
        <dbReference type="SAM" id="Phobius"/>
    </source>
</evidence>
<feature type="transmembrane region" description="Helical" evidence="1">
    <location>
        <begin position="217"/>
        <end position="235"/>
    </location>
</feature>
<dbReference type="InterPro" id="IPR052372">
    <property type="entry name" value="YpjD/HemX"/>
</dbReference>
<dbReference type="RefSeq" id="WP_109329826.1">
    <property type="nucleotide sequence ID" value="NZ_CP029353.1"/>
</dbReference>
<name>A0A2S2CU46_9PROT</name>
<dbReference type="AlphaFoldDB" id="A0A2S2CU46"/>
<protein>
    <recommendedName>
        <fullName evidence="2">Cytochrome c assembly protein domain-containing protein</fullName>
    </recommendedName>
</protein>
<feature type="transmembrane region" description="Helical" evidence="1">
    <location>
        <begin position="131"/>
        <end position="154"/>
    </location>
</feature>
<keyword evidence="1" id="KW-1133">Transmembrane helix</keyword>
<dbReference type="KEGG" id="azz:DEW08_13150"/>
<evidence type="ECO:0000259" key="2">
    <source>
        <dbReference type="Pfam" id="PF01578"/>
    </source>
</evidence>
<feature type="transmembrane region" description="Helical" evidence="1">
    <location>
        <begin position="93"/>
        <end position="111"/>
    </location>
</feature>
<keyword evidence="4" id="KW-1185">Reference proteome</keyword>
<dbReference type="PANTHER" id="PTHR38034:SF1">
    <property type="entry name" value="INNER MEMBRANE PROTEIN YPJD"/>
    <property type="match status" value="1"/>
</dbReference>
<dbReference type="OrthoDB" id="7332097at2"/>
<dbReference type="InterPro" id="IPR002541">
    <property type="entry name" value="Cyt_c_assembly"/>
</dbReference>
<dbReference type="GO" id="GO:0020037">
    <property type="term" value="F:heme binding"/>
    <property type="evidence" value="ECO:0007669"/>
    <property type="project" value="InterPro"/>
</dbReference>
<dbReference type="Pfam" id="PF01578">
    <property type="entry name" value="Cytochrom_C_asm"/>
    <property type="match status" value="1"/>
</dbReference>
<accession>A0A2S2CU46</accession>
<proteinExistence type="predicted"/>
<feature type="transmembrane region" description="Helical" evidence="1">
    <location>
        <begin position="36"/>
        <end position="55"/>
    </location>
</feature>
<keyword evidence="1" id="KW-0812">Transmembrane</keyword>
<gene>
    <name evidence="3" type="ORF">DEW08_13150</name>
</gene>